<dbReference type="Proteomes" id="UP000321685">
    <property type="component" value="Unassembled WGS sequence"/>
</dbReference>
<evidence type="ECO:0000313" key="1">
    <source>
        <dbReference type="EMBL" id="GEL21092.1"/>
    </source>
</evidence>
<evidence type="ECO:0000313" key="2">
    <source>
        <dbReference type="Proteomes" id="UP000321685"/>
    </source>
</evidence>
<dbReference type="AlphaFoldDB" id="A0A511D8I2"/>
<dbReference type="EMBL" id="BJVJ01000001">
    <property type="protein sequence ID" value="GEL21092.1"/>
    <property type="molecule type" value="Genomic_DNA"/>
</dbReference>
<dbReference type="InterPro" id="IPR046288">
    <property type="entry name" value="DUF6325"/>
</dbReference>
<sequence length="156" mass="16377">MRTGLGPIEIMVISFPGSRFNGTVLDEVRTLVDRDVVNIVDGLLIRKGLDGVVDFVEFDQLGLEDDVAPLAALVGEVVHDLVSAEDVMELAAGVEPGSSAALVVFEHEWVKPLRTAIVDSGGVLVADTRVPGPVVDAVLDALRATGSQTDTARSSS</sequence>
<dbReference type="RefSeq" id="WP_147101327.1">
    <property type="nucleotide sequence ID" value="NZ_BJVJ01000001.1"/>
</dbReference>
<protein>
    <submittedName>
        <fullName evidence="1">DUF1269 domain-containing family protein</fullName>
    </submittedName>
</protein>
<gene>
    <name evidence="1" type="ORF">PSU4_00460</name>
</gene>
<name>A0A511D8I2_9PSEU</name>
<keyword evidence="2" id="KW-1185">Reference proteome</keyword>
<dbReference type="Pfam" id="PF19850">
    <property type="entry name" value="DUF6325"/>
    <property type="match status" value="1"/>
</dbReference>
<reference evidence="1 2" key="1">
    <citation type="submission" date="2019-07" db="EMBL/GenBank/DDBJ databases">
        <title>Whole genome shotgun sequence of Pseudonocardia sulfidoxydans NBRC 16205.</title>
        <authorList>
            <person name="Hosoyama A."/>
            <person name="Uohara A."/>
            <person name="Ohji S."/>
            <person name="Ichikawa N."/>
        </authorList>
    </citation>
    <scope>NUCLEOTIDE SEQUENCE [LARGE SCALE GENOMIC DNA]</scope>
    <source>
        <strain evidence="1 2">NBRC 16205</strain>
    </source>
</reference>
<proteinExistence type="predicted"/>
<accession>A0A511D8I2</accession>
<dbReference type="OrthoDB" id="1779644at2"/>
<comment type="caution">
    <text evidence="1">The sequence shown here is derived from an EMBL/GenBank/DDBJ whole genome shotgun (WGS) entry which is preliminary data.</text>
</comment>
<organism evidence="1 2">
    <name type="scientific">Pseudonocardia sulfidoxydans NBRC 16205</name>
    <dbReference type="NCBI Taxonomy" id="1223511"/>
    <lineage>
        <taxon>Bacteria</taxon>
        <taxon>Bacillati</taxon>
        <taxon>Actinomycetota</taxon>
        <taxon>Actinomycetes</taxon>
        <taxon>Pseudonocardiales</taxon>
        <taxon>Pseudonocardiaceae</taxon>
        <taxon>Pseudonocardia</taxon>
    </lineage>
</organism>